<proteinExistence type="predicted"/>
<protein>
    <submittedName>
        <fullName evidence="1">Uncharacterized protein</fullName>
    </submittedName>
</protein>
<evidence type="ECO:0000313" key="2">
    <source>
        <dbReference type="Proteomes" id="UP000265520"/>
    </source>
</evidence>
<sequence length="34" mass="3655">MLQVAALRAGSCCAVRQLWTVVPVHSCDLRDAQG</sequence>
<accession>A0A392UNV5</accession>
<comment type="caution">
    <text evidence="1">The sequence shown here is derived from an EMBL/GenBank/DDBJ whole genome shotgun (WGS) entry which is preliminary data.</text>
</comment>
<reference evidence="1 2" key="1">
    <citation type="journal article" date="2018" name="Front. Plant Sci.">
        <title>Red Clover (Trifolium pratense) and Zigzag Clover (T. medium) - A Picture of Genomic Similarities and Differences.</title>
        <authorList>
            <person name="Dluhosova J."/>
            <person name="Istvanek J."/>
            <person name="Nedelnik J."/>
            <person name="Repkova J."/>
        </authorList>
    </citation>
    <scope>NUCLEOTIDE SEQUENCE [LARGE SCALE GENOMIC DNA]</scope>
    <source>
        <strain evidence="2">cv. 10/8</strain>
        <tissue evidence="1">Leaf</tissue>
    </source>
</reference>
<name>A0A392UNV5_9FABA</name>
<evidence type="ECO:0000313" key="1">
    <source>
        <dbReference type="EMBL" id="MCI74437.1"/>
    </source>
</evidence>
<feature type="non-terminal residue" evidence="1">
    <location>
        <position position="34"/>
    </location>
</feature>
<dbReference type="AlphaFoldDB" id="A0A392UNV5"/>
<organism evidence="1 2">
    <name type="scientific">Trifolium medium</name>
    <dbReference type="NCBI Taxonomy" id="97028"/>
    <lineage>
        <taxon>Eukaryota</taxon>
        <taxon>Viridiplantae</taxon>
        <taxon>Streptophyta</taxon>
        <taxon>Embryophyta</taxon>
        <taxon>Tracheophyta</taxon>
        <taxon>Spermatophyta</taxon>
        <taxon>Magnoliopsida</taxon>
        <taxon>eudicotyledons</taxon>
        <taxon>Gunneridae</taxon>
        <taxon>Pentapetalae</taxon>
        <taxon>rosids</taxon>
        <taxon>fabids</taxon>
        <taxon>Fabales</taxon>
        <taxon>Fabaceae</taxon>
        <taxon>Papilionoideae</taxon>
        <taxon>50 kb inversion clade</taxon>
        <taxon>NPAAA clade</taxon>
        <taxon>Hologalegina</taxon>
        <taxon>IRL clade</taxon>
        <taxon>Trifolieae</taxon>
        <taxon>Trifolium</taxon>
    </lineage>
</organism>
<dbReference type="Proteomes" id="UP000265520">
    <property type="component" value="Unassembled WGS sequence"/>
</dbReference>
<keyword evidence="2" id="KW-1185">Reference proteome</keyword>
<dbReference type="EMBL" id="LXQA010860885">
    <property type="protein sequence ID" value="MCI74437.1"/>
    <property type="molecule type" value="Genomic_DNA"/>
</dbReference>